<name>A0A5C6ZUB6_9FLAO</name>
<dbReference type="AlphaFoldDB" id="A0A5C6ZUB6"/>
<dbReference type="Proteomes" id="UP000321367">
    <property type="component" value="Unassembled WGS sequence"/>
</dbReference>
<keyword evidence="2" id="KW-1185">Reference proteome</keyword>
<dbReference type="InterPro" id="IPR036388">
    <property type="entry name" value="WH-like_DNA-bd_sf"/>
</dbReference>
<accession>A0A5C6ZUB6</accession>
<organism evidence="1 2">
    <name type="scientific">Gillisia hiemivivida</name>
    <dbReference type="NCBI Taxonomy" id="291190"/>
    <lineage>
        <taxon>Bacteria</taxon>
        <taxon>Pseudomonadati</taxon>
        <taxon>Bacteroidota</taxon>
        <taxon>Flavobacteriia</taxon>
        <taxon>Flavobacteriales</taxon>
        <taxon>Flavobacteriaceae</taxon>
        <taxon>Gillisia</taxon>
    </lineage>
</organism>
<dbReference type="PANTHER" id="PTHR33221:SF13">
    <property type="entry name" value="TRANSCRIPTIONAL REGULATOR-RELATED"/>
    <property type="match status" value="1"/>
</dbReference>
<dbReference type="InterPro" id="IPR036390">
    <property type="entry name" value="WH_DNA-bd_sf"/>
</dbReference>
<reference evidence="1 2" key="1">
    <citation type="submission" date="2019-08" db="EMBL/GenBank/DDBJ databases">
        <title>Genome sequence of Gillisia hiemivivida IC154 (type strain).</title>
        <authorList>
            <person name="Bowman J.P."/>
        </authorList>
    </citation>
    <scope>NUCLEOTIDE SEQUENCE [LARGE SCALE GENOMIC DNA]</scope>
    <source>
        <strain evidence="1 2">IC154</strain>
    </source>
</reference>
<evidence type="ECO:0000313" key="2">
    <source>
        <dbReference type="Proteomes" id="UP000321367"/>
    </source>
</evidence>
<dbReference type="GO" id="GO:0005829">
    <property type="term" value="C:cytosol"/>
    <property type="evidence" value="ECO:0007669"/>
    <property type="project" value="TreeGrafter"/>
</dbReference>
<dbReference type="PROSITE" id="PS01332">
    <property type="entry name" value="HTH_RRF2_1"/>
    <property type="match status" value="1"/>
</dbReference>
<dbReference type="EMBL" id="VORY01000005">
    <property type="protein sequence ID" value="TXD94409.1"/>
    <property type="molecule type" value="Genomic_DNA"/>
</dbReference>
<dbReference type="InterPro" id="IPR030489">
    <property type="entry name" value="TR_Rrf2-type_CS"/>
</dbReference>
<dbReference type="PANTHER" id="PTHR33221">
    <property type="entry name" value="WINGED HELIX-TURN-HELIX TRANSCRIPTIONAL REGULATOR, RRF2 FAMILY"/>
    <property type="match status" value="1"/>
</dbReference>
<dbReference type="InterPro" id="IPR000944">
    <property type="entry name" value="Tscrpt_reg_Rrf2"/>
</dbReference>
<dbReference type="Gene3D" id="1.10.10.10">
    <property type="entry name" value="Winged helix-like DNA-binding domain superfamily/Winged helix DNA-binding domain"/>
    <property type="match status" value="1"/>
</dbReference>
<dbReference type="OrthoDB" id="9808360at2"/>
<dbReference type="Pfam" id="PF02082">
    <property type="entry name" value="Rrf2"/>
    <property type="match status" value="1"/>
</dbReference>
<gene>
    <name evidence="1" type="ORF">ES724_07115</name>
</gene>
<protein>
    <submittedName>
        <fullName evidence="1">Rrf2 family transcriptional regulator</fullName>
    </submittedName>
</protein>
<dbReference type="RefSeq" id="WP_146931464.1">
    <property type="nucleotide sequence ID" value="NZ_CBCSHZ010000007.1"/>
</dbReference>
<dbReference type="PROSITE" id="PS51197">
    <property type="entry name" value="HTH_RRF2_2"/>
    <property type="match status" value="1"/>
</dbReference>
<sequence length="142" mass="15384">MFSKACEYGIRATLYIAQQSKNEMRPNLGEISKAVNSPEAFTAKIMQKLAKHGVIESKKGPSGGFFIALSSKTKLIDIVLAIDGDSIYNGCGLGLAECSESHPCPLHDEFVAIRGDLKKMLNNTEIITLTGKLDSGFSFLKL</sequence>
<comment type="caution">
    <text evidence="1">The sequence shown here is derived from an EMBL/GenBank/DDBJ whole genome shotgun (WGS) entry which is preliminary data.</text>
</comment>
<proteinExistence type="predicted"/>
<dbReference type="SUPFAM" id="SSF46785">
    <property type="entry name" value="Winged helix' DNA-binding domain"/>
    <property type="match status" value="1"/>
</dbReference>
<evidence type="ECO:0000313" key="1">
    <source>
        <dbReference type="EMBL" id="TXD94409.1"/>
    </source>
</evidence>
<dbReference type="GO" id="GO:0003700">
    <property type="term" value="F:DNA-binding transcription factor activity"/>
    <property type="evidence" value="ECO:0007669"/>
    <property type="project" value="TreeGrafter"/>
</dbReference>